<dbReference type="SMART" id="SM00382">
    <property type="entry name" value="AAA"/>
    <property type="match status" value="1"/>
</dbReference>
<proteinExistence type="predicted"/>
<dbReference type="Gene3D" id="3.40.50.300">
    <property type="entry name" value="P-loop containing nucleotide triphosphate hydrolases"/>
    <property type="match status" value="1"/>
</dbReference>
<dbReference type="EMBL" id="UJYZ02000017">
    <property type="protein sequence ID" value="VVK00116.1"/>
    <property type="molecule type" value="Genomic_DNA"/>
</dbReference>
<evidence type="ECO:0000259" key="1">
    <source>
        <dbReference type="SMART" id="SM00382"/>
    </source>
</evidence>
<evidence type="ECO:0000313" key="2">
    <source>
        <dbReference type="EMBL" id="VVK00116.1"/>
    </source>
</evidence>
<dbReference type="PANTHER" id="PTHR43581:SF4">
    <property type="entry name" value="ATP_GTP PHOSPHATASE"/>
    <property type="match status" value="1"/>
</dbReference>
<dbReference type="InterPro" id="IPR003593">
    <property type="entry name" value="AAA+_ATPase"/>
</dbReference>
<dbReference type="InterPro" id="IPR041685">
    <property type="entry name" value="AAA_GajA/Old/RecF-like"/>
</dbReference>
<evidence type="ECO:0000313" key="3">
    <source>
        <dbReference type="Proteomes" id="UP000259400"/>
    </source>
</evidence>
<organism evidence="2 3">
    <name type="scientific">Klebsiella quasivariicola</name>
    <dbReference type="NCBI Taxonomy" id="2026240"/>
    <lineage>
        <taxon>Bacteria</taxon>
        <taxon>Pseudomonadati</taxon>
        <taxon>Pseudomonadota</taxon>
        <taxon>Gammaproteobacteria</taxon>
        <taxon>Enterobacterales</taxon>
        <taxon>Enterobacteriaceae</taxon>
        <taxon>Klebsiella/Raoultella group</taxon>
        <taxon>Klebsiella</taxon>
        <taxon>Klebsiella pneumoniae complex</taxon>
    </lineage>
</organism>
<dbReference type="PANTHER" id="PTHR43581">
    <property type="entry name" value="ATP/GTP PHOSPHATASE"/>
    <property type="match status" value="1"/>
</dbReference>
<sequence length="580" mass="65998">MAKPLTKLRSMHVEAFRGLKNVNISFGERITVICGKNGTSKSTILGIIAQIFSFSHDYSKEPAESLGSFRTLTGNRFKSQFSEHFRFSSKFDAPGGMEVQITLYDGAFQKELNNLRLGLVNSKYHQKARPVLRNNDVLGNKNTSRNVTHPVIYLSLQRLLPITLRPEYSERDEQYIIDNKNEILAMNRRLLIKENGTSITATTGTIDSMVVHGDYYDHESVSVGEDNVGQIIQAIFSFKRLKEELKDYHGGILLIDEADAGLFPAAQIELINVLKRMASKLDLQIVMTSHSPILIEEVFKLSQLADKDYRTVYLTDTYGPISAKTNLSWPEINADLLVDTIKVDAEEAFPKINVYFEDFEGYLFFKQLITERHINKILTPLKDVNISCNTLLDLMARKIPEFINKSIIVLDGDVVNDNGPNAKKAKAEKSLCLLPTILPPDQLLFEFMYNLDKEDSYWQKNNGFTKVVFLKISADIIERLNIVEEKISLSDVIKNYRKGKSAESVKGELRSLFKSFAQNDKVRELLTGPVNKNPFRYWLKHNPEYKVEFKNKFESSLINALINGFGIESGKVYGYLQIDK</sequence>
<dbReference type="InterPro" id="IPR027417">
    <property type="entry name" value="P-loop_NTPase"/>
</dbReference>
<dbReference type="InterPro" id="IPR051396">
    <property type="entry name" value="Bact_Antivir_Def_Nuclease"/>
</dbReference>
<name>A0ABY6WZV9_9ENTR</name>
<gene>
    <name evidence="2" type="ORF">SAMEA3538468_03541</name>
</gene>
<dbReference type="Proteomes" id="UP000259400">
    <property type="component" value="Unassembled WGS sequence"/>
</dbReference>
<dbReference type="RefSeq" id="WP_117141106.1">
    <property type="nucleotide sequence ID" value="NZ_UJYZ02000017.1"/>
</dbReference>
<reference evidence="2 3" key="1">
    <citation type="submission" date="2019-09" db="EMBL/GenBank/DDBJ databases">
        <authorList>
            <consortium name="Pathogen Informatics"/>
        </authorList>
    </citation>
    <scope>NUCLEOTIDE SEQUENCE [LARGE SCALE GENOMIC DNA]</scope>
    <source>
        <strain evidence="2 3">EuSCAPE_IL010</strain>
    </source>
</reference>
<comment type="caution">
    <text evidence="2">The sequence shown here is derived from an EMBL/GenBank/DDBJ whole genome shotgun (WGS) entry which is preliminary data.</text>
</comment>
<keyword evidence="2" id="KW-0067">ATP-binding</keyword>
<dbReference type="Pfam" id="PF13175">
    <property type="entry name" value="AAA_15"/>
    <property type="match status" value="2"/>
</dbReference>
<feature type="domain" description="AAA+ ATPase" evidence="1">
    <location>
        <begin position="27"/>
        <end position="310"/>
    </location>
</feature>
<dbReference type="CDD" id="cd00267">
    <property type="entry name" value="ABC_ATPase"/>
    <property type="match status" value="1"/>
</dbReference>
<protein>
    <submittedName>
        <fullName evidence="2">Predicted ATP-binding protein involved in virulence</fullName>
    </submittedName>
</protein>
<dbReference type="SUPFAM" id="SSF52540">
    <property type="entry name" value="P-loop containing nucleoside triphosphate hydrolases"/>
    <property type="match status" value="1"/>
</dbReference>
<accession>A0ABY6WZV9</accession>
<keyword evidence="3" id="KW-1185">Reference proteome</keyword>
<keyword evidence="2" id="KW-0547">Nucleotide-binding</keyword>
<dbReference type="GO" id="GO:0005524">
    <property type="term" value="F:ATP binding"/>
    <property type="evidence" value="ECO:0007669"/>
    <property type="project" value="UniProtKB-KW"/>
</dbReference>